<reference evidence="2" key="1">
    <citation type="submission" date="2022-11" db="EMBL/GenBank/DDBJ databases">
        <title>Salinimicrobium profundisediminis sp. nov., isolated from deep-sea sediment of the Mariana Trench.</title>
        <authorList>
            <person name="Fu H."/>
        </authorList>
    </citation>
    <scope>NUCLEOTIDE SEQUENCE</scope>
    <source>
        <strain evidence="2">MT39</strain>
    </source>
</reference>
<dbReference type="SUPFAM" id="SSF52540">
    <property type="entry name" value="P-loop containing nucleoside triphosphate hydrolases"/>
    <property type="match status" value="1"/>
</dbReference>
<accession>A0A9X3CWM3</accession>
<dbReference type="RefSeq" id="WP_266067935.1">
    <property type="nucleotide sequence ID" value="NZ_JAPJDA010000002.1"/>
</dbReference>
<dbReference type="EMBL" id="JAPJDA010000002">
    <property type="protein sequence ID" value="MCX2836754.1"/>
    <property type="molecule type" value="Genomic_DNA"/>
</dbReference>
<dbReference type="InterPro" id="IPR027417">
    <property type="entry name" value="P-loop_NTPase"/>
</dbReference>
<organism evidence="2 3">
    <name type="scientific">Salinimicrobium profundisediminis</name>
    <dbReference type="NCBI Taxonomy" id="2994553"/>
    <lineage>
        <taxon>Bacteria</taxon>
        <taxon>Pseudomonadati</taxon>
        <taxon>Bacteroidota</taxon>
        <taxon>Flavobacteriia</taxon>
        <taxon>Flavobacteriales</taxon>
        <taxon>Flavobacteriaceae</taxon>
        <taxon>Salinimicrobium</taxon>
    </lineage>
</organism>
<dbReference type="Gene3D" id="3.40.50.300">
    <property type="entry name" value="P-loop containing nucleotide triphosphate hydrolases"/>
    <property type="match status" value="1"/>
</dbReference>
<proteinExistence type="predicted"/>
<gene>
    <name evidence="2" type="ORF">OQ279_01205</name>
</gene>
<dbReference type="AlphaFoldDB" id="A0A9X3CWM3"/>
<dbReference type="InterPro" id="IPR018647">
    <property type="entry name" value="SLFN_3-like_DNA/RNA_helicase"/>
</dbReference>
<name>A0A9X3CWM3_9FLAO</name>
<dbReference type="Proteomes" id="UP001148482">
    <property type="component" value="Unassembled WGS sequence"/>
</dbReference>
<comment type="caution">
    <text evidence="2">The sequence shown here is derived from an EMBL/GenBank/DDBJ whole genome shotgun (WGS) entry which is preliminary data.</text>
</comment>
<evidence type="ECO:0000259" key="1">
    <source>
        <dbReference type="Pfam" id="PF09848"/>
    </source>
</evidence>
<feature type="domain" description="Schlafen group 3-like DNA/RNA helicase" evidence="1">
    <location>
        <begin position="238"/>
        <end position="629"/>
    </location>
</feature>
<evidence type="ECO:0000313" key="3">
    <source>
        <dbReference type="Proteomes" id="UP001148482"/>
    </source>
</evidence>
<dbReference type="Pfam" id="PF09848">
    <property type="entry name" value="SLFN-g3_helicase"/>
    <property type="match status" value="1"/>
</dbReference>
<sequence>MLNSYYKDDIQTFINKSREEIIGEITLSNQFDSNRKQNKSWELQIYILQKVLKSYSGTIFFEFSIPRMGKRVDALVIIQNTVFVIEFKVGESKYHNINIEQVWDYALDLKNFHKPSHKALLVPILVATEAENSIIEIATTSHNDKLLLPIKVNQQDLQDAISTTLSFYTDKEQDISAEYAAGSYSPTPTIVEAALNLYRTHTVDEITRSDAEAKNLTETTSLISQVIKKAQIEKKKIICFVTGVPGAGKTLVGLKVATSHLDEENGNTSVYLSGNGPLVSILQEALARDKIKNEKENGRKLTKGKARASVKTFIQNIHHYRDAYLVDPKPPYDHVAIFDEAQRAWNKEQTVKFMKQKKGQHDFDFSEPEFLISCLDRHKDWSVIICLVGGGQEINTGEAGISEWLEAIKNRFSNWEVYISPNLVDSEYQAEEAITNLKEKTSVKLNPSLHLKVSMRSFRAENLSLLVKNILDLDYSSAIKTYSNLSTNYPIVLTRNVHKAKKWLKEKARGSERYGIIVSSQAQRLKPYAIDVKSPMNPVHWFLNDRDDVRSSYFLEDVATEFHVQGLELDWACVTWDGDLRYSKEGWKSFSFVGKKWQHIHKEERQKYLINAYRVLLTRARQGMVIVVPEGSNEDHTRKPEFYNSTFNYLKSIGFSEI</sequence>
<protein>
    <submittedName>
        <fullName evidence="2">DUF2075 domain-containing protein</fullName>
    </submittedName>
</protein>
<evidence type="ECO:0000313" key="2">
    <source>
        <dbReference type="EMBL" id="MCX2836754.1"/>
    </source>
</evidence>
<keyword evidence="3" id="KW-1185">Reference proteome</keyword>